<organism evidence="2 3">
    <name type="scientific">Methylobacterium iners</name>
    <dbReference type="NCBI Taxonomy" id="418707"/>
    <lineage>
        <taxon>Bacteria</taxon>
        <taxon>Pseudomonadati</taxon>
        <taxon>Pseudomonadota</taxon>
        <taxon>Alphaproteobacteria</taxon>
        <taxon>Hyphomicrobiales</taxon>
        <taxon>Methylobacteriaceae</taxon>
        <taxon>Methylobacterium</taxon>
    </lineage>
</organism>
<dbReference type="Gene3D" id="3.40.50.300">
    <property type="entry name" value="P-loop containing nucleotide triphosphate hydrolases"/>
    <property type="match status" value="1"/>
</dbReference>
<reference evidence="2" key="2">
    <citation type="submission" date="2021-08" db="EMBL/GenBank/DDBJ databases">
        <authorList>
            <person name="Tani A."/>
            <person name="Ola A."/>
            <person name="Ogura Y."/>
            <person name="Katsura K."/>
            <person name="Hayashi T."/>
        </authorList>
    </citation>
    <scope>NUCLEOTIDE SEQUENCE</scope>
    <source>
        <strain evidence="2">DSM 19015</strain>
    </source>
</reference>
<evidence type="ECO:0000313" key="3">
    <source>
        <dbReference type="Proteomes" id="UP001055125"/>
    </source>
</evidence>
<comment type="caution">
    <text evidence="2">The sequence shown here is derived from an EMBL/GenBank/DDBJ whole genome shotgun (WGS) entry which is preliminary data.</text>
</comment>
<gene>
    <name evidence="2" type="ORF">OCOJLMKI_3767</name>
</gene>
<feature type="region of interest" description="Disordered" evidence="1">
    <location>
        <begin position="384"/>
        <end position="416"/>
    </location>
</feature>
<reference evidence="2" key="1">
    <citation type="journal article" date="2021" name="Front. Microbiol.">
        <title>Comprehensive Comparative Genomics and Phenotyping of Methylobacterium Species.</title>
        <authorList>
            <person name="Alessa O."/>
            <person name="Ogura Y."/>
            <person name="Fujitani Y."/>
            <person name="Takami H."/>
            <person name="Hayashi T."/>
            <person name="Sahin N."/>
            <person name="Tani A."/>
        </authorList>
    </citation>
    <scope>NUCLEOTIDE SEQUENCE</scope>
    <source>
        <strain evidence="2">DSM 19015</strain>
    </source>
</reference>
<dbReference type="RefSeq" id="WP_238245647.1">
    <property type="nucleotide sequence ID" value="NZ_BPQP01000064.1"/>
</dbReference>
<sequence length="848" mass="91428">MSDASINGSERPTQHFGDLLPPRMNGHAQPAMLAPLAQEHPAVEFLMSFDPSGRHNLVLGGQDWPGKTFEPGDRAGIDAWLKQHDGKRNLYFHVNEPAPGAPDKKLNKEDIVSIRAICADRDLKPHEPLVSGKARLAALADVVNAKIPATYTLDSGGGVQFFWCLIEKVPAAEKQAWAEAQNRGMADLVGGDAVIDISRVMRLPFTQNIPDAKKQSWGRVQCEARILDERNVAYTPAQLADAVTPVAKPAEDLSGAIAEAAEALDLGEAVQCESLDALPGDLSQRLITARAANPKLDELLREGAAAKKDGDVTPSGLRASLVAHLSRGEFEAQDYACIAHAWAPGWPTKGGFDGLTERVLARDWGRCSVSPLINGETWFDPDATASPDSPIASVAASKPPSVNVEPHPRPVPLTRKPDVSTIPIRQWLVDPLLPLGDVAQLVGEPAINKSTFALLVAFSVANGDRRYLCGEGSNTPLRLRSSGPVMVYNAEDSHDEMRRRLSALMSRFGVEELRHPIILWSGLDHGEIVIMRRDGGGANAPVKRAPGAGELEAFVAEHGIKLVILDPQVSLARGLKENDTDDMNALTQELARMAARLRISIQLVHHTSKTTREKAGDMGAGRGAFAQAGKFRSMTTLTHVSKDDAEVLGGLPHDFVCLAFAKVSHSRKPTEPLIYRRVSVPVGNGRLNMPTAGSLFSDDPVLMGDYAPVLELVDSSESRQHGDGPTDRKSEARNTPERIGQAVAHVMGDRSDVRLTDILSKLYDRLRHDGISRSKDRSQVTRLVTKAIGSGMTVVVEGQNVRLRTYQSGVGIKAPWHVALSPVETAGSPHCCAGDANDANDADQDVFA</sequence>
<feature type="compositionally biased region" description="Basic and acidic residues" evidence="1">
    <location>
        <begin position="716"/>
        <end position="736"/>
    </location>
</feature>
<feature type="region of interest" description="Disordered" evidence="1">
    <location>
        <begin position="713"/>
        <end position="736"/>
    </location>
</feature>
<evidence type="ECO:0000256" key="1">
    <source>
        <dbReference type="SAM" id="MobiDB-lite"/>
    </source>
</evidence>
<dbReference type="EMBL" id="BPQP01000064">
    <property type="protein sequence ID" value="GJD96545.1"/>
    <property type="molecule type" value="Genomic_DNA"/>
</dbReference>
<keyword evidence="3" id="KW-1185">Reference proteome</keyword>
<dbReference type="Proteomes" id="UP001055125">
    <property type="component" value="Unassembled WGS sequence"/>
</dbReference>
<dbReference type="Pfam" id="PF13481">
    <property type="entry name" value="AAA_25"/>
    <property type="match status" value="1"/>
</dbReference>
<accession>A0ABQ4S0B4</accession>
<protein>
    <submittedName>
        <fullName evidence="2">Uncharacterized protein</fullName>
    </submittedName>
</protein>
<name>A0ABQ4S0B4_9HYPH</name>
<proteinExistence type="predicted"/>
<dbReference type="SUPFAM" id="SSF52540">
    <property type="entry name" value="P-loop containing nucleoside triphosphate hydrolases"/>
    <property type="match status" value="1"/>
</dbReference>
<evidence type="ECO:0000313" key="2">
    <source>
        <dbReference type="EMBL" id="GJD96545.1"/>
    </source>
</evidence>
<dbReference type="InterPro" id="IPR027417">
    <property type="entry name" value="P-loop_NTPase"/>
</dbReference>